<evidence type="ECO:0000259" key="20">
    <source>
        <dbReference type="Pfam" id="PF01435"/>
    </source>
</evidence>
<evidence type="ECO:0000256" key="17">
    <source>
        <dbReference type="PROSITE-ProRule" id="PRU00282"/>
    </source>
</evidence>
<feature type="region of interest" description="Disordered" evidence="18">
    <location>
        <begin position="1"/>
        <end position="30"/>
    </location>
</feature>
<evidence type="ECO:0000313" key="23">
    <source>
        <dbReference type="Proteomes" id="UP000602905"/>
    </source>
</evidence>
<keyword evidence="11 17" id="KW-0472">Membrane</keyword>
<feature type="domain" description="Peptidase M48" evidence="20">
    <location>
        <begin position="621"/>
        <end position="848"/>
    </location>
</feature>
<feature type="domain" description="CAAX prenyl protease 1 N-terminal" evidence="21">
    <location>
        <begin position="440"/>
        <end position="618"/>
    </location>
</feature>
<sequence length="921" mass="102450">MPPGTDVENRSGSSERTPLLQSEPTADEHEQAALLEPQPEPKTKSWYAWRLFWALLAAAVLGIFIKGWIDADDVDFDLKGALKRALGGGLSGAAAMVLQVLTLMPLRTIMNYQYRHGTSFTTATRTLYQDGGIRRYYQGIGPALVQGLFPILALQVIILTCKSLKGPVSRFGDTAANAGILALLQSNSYLSKLPTPIKTVFASACAAGFRMILTPIDTLKTTLQAQGARGTTLLRQRIKTDGIGSLWWGALATAAATFVGHCPWFATYNYLSEVITEPPKHPLFWWLLRLAFIGFCASIVSDSISNSLRVVKTYRQVNDTKVSYSEAARLVVLQDGIVGLFGRGLKTRILANGLQGLLFSILWKIFLDLSLAFLTTRSYLRHQQRHCGIPAMTKNPIAAFQAGVEDKLGFISTEFINWQGYVLAFSWGVWAFETYLIYRQFPNYSRPHPPTALKSHFTDEVFKKSQRYGKDKAKFGLVSKLYSQLLETALIVFGAFPWAWKVSGNLLAKFGYGSEYEITHSIAFGTVLFYLNTLPSLPVSLYSTFVLEEKHGFNKMTFGLYVADTLKGWAVGFAIGAPFMAAFLKIVDWAGQSFVPWVAFQLIMVVLYPTVIQPLFNKLSPLETGALRTRIEALASRLSFPLTDLYVIDGSKRSAHSNAYFYGLPWSKHIVLFDTLIKKSQPAELEAVLAHELGHWKYSHPMKLMLVSQIHMLALFSVFPPFMRSWPLLASFGFPIGPEAKPPVLVSFLLYQMVITPIESVVGFLLNALSRRFEYQADQFACELDAQGLGGEKEEGKTEEESTMRARLGRALVALHAENLSTVWVDWMYSAYHHSHPTLTERLRAMDAYALSQNGRPKTYIPQLTSQTPSSGGTSPTFRSITAMPISRLERCSIYGRIEESSSGAVGPQHSMISVRGRNLL</sequence>
<dbReference type="Gene3D" id="1.50.40.10">
    <property type="entry name" value="Mitochondrial carrier domain"/>
    <property type="match status" value="1"/>
</dbReference>
<feature type="transmembrane region" description="Helical" evidence="19">
    <location>
        <begin position="520"/>
        <end position="547"/>
    </location>
</feature>
<feature type="transmembrane region" description="Helical" evidence="19">
    <location>
        <begin position="85"/>
        <end position="106"/>
    </location>
</feature>
<accession>A0A8H7HJH0</accession>
<feature type="transmembrane region" description="Helical" evidence="19">
    <location>
        <begin position="743"/>
        <end position="766"/>
    </location>
</feature>
<feature type="binding site" evidence="16">
    <location>
        <position position="774"/>
    </location>
    <ligand>
        <name>Zn(2+)</name>
        <dbReference type="ChEBI" id="CHEBI:29105"/>
        <note>catalytic</note>
    </ligand>
</feature>
<evidence type="ECO:0000256" key="5">
    <source>
        <dbReference type="ARBA" id="ARBA00022723"/>
    </source>
</evidence>
<feature type="transmembrane region" description="Helical" evidence="19">
    <location>
        <begin position="593"/>
        <end position="612"/>
    </location>
</feature>
<evidence type="ECO:0000256" key="19">
    <source>
        <dbReference type="SAM" id="Phobius"/>
    </source>
</evidence>
<dbReference type="EC" id="3.4.24.84" evidence="2"/>
<dbReference type="CDD" id="cd07343">
    <property type="entry name" value="M48A_Zmpste24p_like"/>
    <property type="match status" value="1"/>
</dbReference>
<dbReference type="GO" id="GO:0071586">
    <property type="term" value="P:CAAX-box protein processing"/>
    <property type="evidence" value="ECO:0007669"/>
    <property type="project" value="InterPro"/>
</dbReference>
<feature type="transmembrane region" description="Helical" evidence="19">
    <location>
        <begin position="418"/>
        <end position="438"/>
    </location>
</feature>
<dbReference type="AlphaFoldDB" id="A0A8H7HJH0"/>
<evidence type="ECO:0000256" key="18">
    <source>
        <dbReference type="SAM" id="MobiDB-lite"/>
    </source>
</evidence>
<keyword evidence="3 22" id="KW-0645">Protease</keyword>
<evidence type="ECO:0000256" key="1">
    <source>
        <dbReference type="ARBA" id="ARBA00004477"/>
    </source>
</evidence>
<comment type="subcellular location">
    <subcellularLocation>
        <location evidence="1">Endoplasmic reticulum membrane</location>
        <topology evidence="1">Multi-pass membrane protein</topology>
    </subcellularLocation>
</comment>
<evidence type="ECO:0000259" key="21">
    <source>
        <dbReference type="Pfam" id="PF16491"/>
    </source>
</evidence>
<feature type="compositionally biased region" description="Low complexity" evidence="18">
    <location>
        <begin position="865"/>
        <end position="877"/>
    </location>
</feature>
<comment type="cofactor">
    <cofactor evidence="16">
        <name>Zn(2+)</name>
        <dbReference type="ChEBI" id="CHEBI:29105"/>
    </cofactor>
    <text evidence="16">Binds 1 zinc ion per subunit.</text>
</comment>
<dbReference type="Pfam" id="PF00153">
    <property type="entry name" value="Mito_carr"/>
    <property type="match status" value="1"/>
</dbReference>
<evidence type="ECO:0000256" key="14">
    <source>
        <dbReference type="ARBA" id="ARBA00083451"/>
    </source>
</evidence>
<evidence type="ECO:0000313" key="22">
    <source>
        <dbReference type="EMBL" id="KAF8693149.1"/>
    </source>
</evidence>
<feature type="transmembrane region" description="Helical" evidence="19">
    <location>
        <begin position="245"/>
        <end position="266"/>
    </location>
</feature>
<dbReference type="Proteomes" id="UP000602905">
    <property type="component" value="Unassembled WGS sequence"/>
</dbReference>
<feature type="compositionally biased region" description="Polar residues" evidence="18">
    <location>
        <begin position="10"/>
        <end position="24"/>
    </location>
</feature>
<feature type="non-terminal residue" evidence="22">
    <location>
        <position position="921"/>
    </location>
</feature>
<gene>
    <name evidence="22" type="ORF">RHS03_08425</name>
</gene>
<feature type="binding site" evidence="16">
    <location>
        <position position="691"/>
    </location>
    <ligand>
        <name>Zn(2+)</name>
        <dbReference type="ChEBI" id="CHEBI:29105"/>
        <note>catalytic</note>
    </ligand>
</feature>
<keyword evidence="4 17" id="KW-0812">Transmembrane</keyword>
<feature type="binding site" evidence="16">
    <location>
        <position position="695"/>
    </location>
    <ligand>
        <name>Zn(2+)</name>
        <dbReference type="ChEBI" id="CHEBI:29105"/>
        <note>catalytic</note>
    </ligand>
</feature>
<dbReference type="InterPro" id="IPR027057">
    <property type="entry name" value="CAXX_Prtase_1"/>
</dbReference>
<dbReference type="InterPro" id="IPR023395">
    <property type="entry name" value="MCP_dom_sf"/>
</dbReference>
<feature type="region of interest" description="Disordered" evidence="18">
    <location>
        <begin position="859"/>
        <end position="878"/>
    </location>
</feature>
<keyword evidence="5 16" id="KW-0479">Metal-binding</keyword>
<feature type="transmembrane region" description="Helical" evidence="19">
    <location>
        <begin position="704"/>
        <end position="723"/>
    </location>
</feature>
<keyword evidence="6" id="KW-0378">Hydrolase</keyword>
<dbReference type="InterPro" id="IPR001915">
    <property type="entry name" value="Peptidase_M48"/>
</dbReference>
<evidence type="ECO:0000256" key="9">
    <source>
        <dbReference type="ARBA" id="ARBA00022989"/>
    </source>
</evidence>
<evidence type="ECO:0000256" key="2">
    <source>
        <dbReference type="ARBA" id="ARBA00012336"/>
    </source>
</evidence>
<dbReference type="PROSITE" id="PS50920">
    <property type="entry name" value="SOLCAR"/>
    <property type="match status" value="1"/>
</dbReference>
<feature type="transmembrane region" description="Helical" evidence="19">
    <location>
        <begin position="47"/>
        <end position="65"/>
    </location>
</feature>
<dbReference type="Pfam" id="PF16491">
    <property type="entry name" value="Peptidase_M48_N"/>
    <property type="match status" value="1"/>
</dbReference>
<feature type="transmembrane region" description="Helical" evidence="19">
    <location>
        <begin position="349"/>
        <end position="367"/>
    </location>
</feature>
<evidence type="ECO:0000256" key="4">
    <source>
        <dbReference type="ARBA" id="ARBA00022692"/>
    </source>
</evidence>
<dbReference type="GO" id="GO:0004222">
    <property type="term" value="F:metalloendopeptidase activity"/>
    <property type="evidence" value="ECO:0007669"/>
    <property type="project" value="InterPro"/>
</dbReference>
<evidence type="ECO:0000256" key="16">
    <source>
        <dbReference type="PIRSR" id="PIRSR627057-2"/>
    </source>
</evidence>
<dbReference type="InterPro" id="IPR018108">
    <property type="entry name" value="MCP_transmembrane"/>
</dbReference>
<evidence type="ECO:0000256" key="8">
    <source>
        <dbReference type="ARBA" id="ARBA00022833"/>
    </source>
</evidence>
<evidence type="ECO:0000256" key="15">
    <source>
        <dbReference type="PIRSR" id="PIRSR627057-1"/>
    </source>
</evidence>
<feature type="transmembrane region" description="Helical" evidence="19">
    <location>
        <begin position="481"/>
        <end position="500"/>
    </location>
</feature>
<keyword evidence="10" id="KW-0482">Metalloprotease</keyword>
<reference evidence="22" key="1">
    <citation type="submission" date="2020-09" db="EMBL/GenBank/DDBJ databases">
        <title>Comparative genome analyses of four rice-infecting Rhizoctonia solani isolates reveal extensive enrichment of homogalacturonan modification genes.</title>
        <authorList>
            <person name="Lee D.-Y."/>
            <person name="Jeon J."/>
            <person name="Kim K.-T."/>
            <person name="Cheong K."/>
            <person name="Song H."/>
            <person name="Choi G."/>
            <person name="Ko J."/>
            <person name="Opiyo S.O."/>
            <person name="Zuo S."/>
            <person name="Madhav S."/>
            <person name="Lee Y.-H."/>
            <person name="Wang G.-L."/>
        </authorList>
    </citation>
    <scope>NUCLEOTIDE SEQUENCE</scope>
    <source>
        <strain evidence="22">AG1-IA WGL</strain>
    </source>
</reference>
<comment type="similarity">
    <text evidence="13">Belongs to the peptidase M48A family.</text>
</comment>
<keyword evidence="7" id="KW-0256">Endoplasmic reticulum</keyword>
<evidence type="ECO:0000256" key="11">
    <source>
        <dbReference type="ARBA" id="ARBA00023136"/>
    </source>
</evidence>
<comment type="caution">
    <text evidence="22">The sequence shown here is derived from an EMBL/GenBank/DDBJ whole genome shotgun (WGS) entry which is preliminary data.</text>
</comment>
<proteinExistence type="inferred from homology"/>
<evidence type="ECO:0000256" key="6">
    <source>
        <dbReference type="ARBA" id="ARBA00022801"/>
    </source>
</evidence>
<dbReference type="Gene3D" id="3.30.2010.10">
    <property type="entry name" value="Metalloproteases ('zincins'), catalytic domain"/>
    <property type="match status" value="1"/>
</dbReference>
<evidence type="ECO:0000256" key="10">
    <source>
        <dbReference type="ARBA" id="ARBA00023049"/>
    </source>
</evidence>
<evidence type="ECO:0000256" key="13">
    <source>
        <dbReference type="ARBA" id="ARBA00060927"/>
    </source>
</evidence>
<dbReference type="InterPro" id="IPR032456">
    <property type="entry name" value="Peptidase_M48_N"/>
</dbReference>
<dbReference type="FunFam" id="3.30.2010.10:FF:000002">
    <property type="entry name" value="CAAX prenyl protease"/>
    <property type="match status" value="1"/>
</dbReference>
<dbReference type="GO" id="GO:0005789">
    <property type="term" value="C:endoplasmic reticulum membrane"/>
    <property type="evidence" value="ECO:0007669"/>
    <property type="project" value="UniProtKB-SubCell"/>
</dbReference>
<dbReference type="SUPFAM" id="SSF103506">
    <property type="entry name" value="Mitochondrial carrier"/>
    <property type="match status" value="1"/>
</dbReference>
<protein>
    <recommendedName>
        <fullName evidence="2">Ste24 endopeptidase</fullName>
        <ecNumber evidence="2">3.4.24.84</ecNumber>
    </recommendedName>
    <alternativeName>
        <fullName evidence="14">Prenyl protein-specific endoprotease 1</fullName>
    </alternativeName>
</protein>
<comment type="catalytic activity">
    <reaction evidence="12">
        <text>Hydrolyzes the peptide bond -P2-(S-farnesyl or geranylgeranyl)C-P1'-P2'-P3'-COOH where P1' and P2' are amino acids with aliphatic side chains and P3' is any C-terminal residue.</text>
        <dbReference type="EC" id="3.4.24.84"/>
    </reaction>
</comment>
<keyword evidence="8 16" id="KW-0862">Zinc</keyword>
<name>A0A8H7HJH0_9AGAM</name>
<feature type="repeat" description="Solcar" evidence="17">
    <location>
        <begin position="194"/>
        <end position="274"/>
    </location>
</feature>
<dbReference type="GO" id="GO:0046872">
    <property type="term" value="F:metal ion binding"/>
    <property type="evidence" value="ECO:0007669"/>
    <property type="project" value="UniProtKB-KW"/>
</dbReference>
<dbReference type="Pfam" id="PF01435">
    <property type="entry name" value="Peptidase_M48"/>
    <property type="match status" value="1"/>
</dbReference>
<evidence type="ECO:0000256" key="3">
    <source>
        <dbReference type="ARBA" id="ARBA00022670"/>
    </source>
</evidence>
<dbReference type="EMBL" id="JACYCD010000470">
    <property type="protein sequence ID" value="KAF8693149.1"/>
    <property type="molecule type" value="Genomic_DNA"/>
</dbReference>
<feature type="transmembrane region" description="Helical" evidence="19">
    <location>
        <begin position="286"/>
        <end position="305"/>
    </location>
</feature>
<evidence type="ECO:0000256" key="7">
    <source>
        <dbReference type="ARBA" id="ARBA00022824"/>
    </source>
</evidence>
<feature type="transmembrane region" description="Helical" evidence="19">
    <location>
        <begin position="568"/>
        <end position="587"/>
    </location>
</feature>
<keyword evidence="9 19" id="KW-1133">Transmembrane helix</keyword>
<feature type="active site" description="Proton donor" evidence="15">
    <location>
        <position position="778"/>
    </location>
</feature>
<dbReference type="OrthoDB" id="360839at2759"/>
<evidence type="ECO:0000256" key="12">
    <source>
        <dbReference type="ARBA" id="ARBA00044456"/>
    </source>
</evidence>
<organism evidence="22 23">
    <name type="scientific">Rhizoctonia solani</name>
    <dbReference type="NCBI Taxonomy" id="456999"/>
    <lineage>
        <taxon>Eukaryota</taxon>
        <taxon>Fungi</taxon>
        <taxon>Dikarya</taxon>
        <taxon>Basidiomycota</taxon>
        <taxon>Agaricomycotina</taxon>
        <taxon>Agaricomycetes</taxon>
        <taxon>Cantharellales</taxon>
        <taxon>Ceratobasidiaceae</taxon>
        <taxon>Rhizoctonia</taxon>
    </lineage>
</organism>
<feature type="active site" evidence="15">
    <location>
        <position position="692"/>
    </location>
</feature>
<dbReference type="PANTHER" id="PTHR10120">
    <property type="entry name" value="CAAX PRENYL PROTEASE 1"/>
    <property type="match status" value="1"/>
</dbReference>